<protein>
    <submittedName>
        <fullName evidence="2">Uncharacterized protein</fullName>
    </submittedName>
</protein>
<feature type="region of interest" description="Disordered" evidence="1">
    <location>
        <begin position="38"/>
        <end position="66"/>
    </location>
</feature>
<comment type="caution">
    <text evidence="2">The sequence shown here is derived from an EMBL/GenBank/DDBJ whole genome shotgun (WGS) entry which is preliminary data.</text>
</comment>
<gene>
    <name evidence="2" type="ORF">NQ317_008879</name>
</gene>
<sequence>MSMLITRDTEQNSSVTGLFVYLNMSDSKEGTAMEVEHVSTGESSKTMDTTADSSNNVMASGGLWGP</sequence>
<evidence type="ECO:0000313" key="2">
    <source>
        <dbReference type="EMBL" id="KAJ8978900.1"/>
    </source>
</evidence>
<keyword evidence="3" id="KW-1185">Reference proteome</keyword>
<reference evidence="2" key="1">
    <citation type="journal article" date="2023" name="Insect Mol. Biol.">
        <title>Genome sequencing provides insights into the evolution of gene families encoding plant cell wall-degrading enzymes in longhorned beetles.</title>
        <authorList>
            <person name="Shin N.R."/>
            <person name="Okamura Y."/>
            <person name="Kirsch R."/>
            <person name="Pauchet Y."/>
        </authorList>
    </citation>
    <scope>NUCLEOTIDE SEQUENCE</scope>
    <source>
        <strain evidence="2">MMC_N1</strain>
    </source>
</reference>
<evidence type="ECO:0000313" key="3">
    <source>
        <dbReference type="Proteomes" id="UP001162164"/>
    </source>
</evidence>
<dbReference type="EMBL" id="JAPWTJ010000392">
    <property type="protein sequence ID" value="KAJ8978900.1"/>
    <property type="molecule type" value="Genomic_DNA"/>
</dbReference>
<feature type="compositionally biased region" description="Polar residues" evidence="1">
    <location>
        <begin position="40"/>
        <end position="58"/>
    </location>
</feature>
<organism evidence="2 3">
    <name type="scientific">Molorchus minor</name>
    <dbReference type="NCBI Taxonomy" id="1323400"/>
    <lineage>
        <taxon>Eukaryota</taxon>
        <taxon>Metazoa</taxon>
        <taxon>Ecdysozoa</taxon>
        <taxon>Arthropoda</taxon>
        <taxon>Hexapoda</taxon>
        <taxon>Insecta</taxon>
        <taxon>Pterygota</taxon>
        <taxon>Neoptera</taxon>
        <taxon>Endopterygota</taxon>
        <taxon>Coleoptera</taxon>
        <taxon>Polyphaga</taxon>
        <taxon>Cucujiformia</taxon>
        <taxon>Chrysomeloidea</taxon>
        <taxon>Cerambycidae</taxon>
        <taxon>Lamiinae</taxon>
        <taxon>Monochamini</taxon>
        <taxon>Molorchus</taxon>
    </lineage>
</organism>
<evidence type="ECO:0000256" key="1">
    <source>
        <dbReference type="SAM" id="MobiDB-lite"/>
    </source>
</evidence>
<name>A0ABQ9JLI2_9CUCU</name>
<proteinExistence type="predicted"/>
<dbReference type="Proteomes" id="UP001162164">
    <property type="component" value="Unassembled WGS sequence"/>
</dbReference>
<accession>A0ABQ9JLI2</accession>